<evidence type="ECO:0000313" key="9">
    <source>
        <dbReference type="Proteomes" id="UP000008385"/>
    </source>
</evidence>
<evidence type="ECO:0000313" key="8">
    <source>
        <dbReference type="EMBL" id="AEG92576.1"/>
    </source>
</evidence>
<evidence type="ECO:0000256" key="4">
    <source>
        <dbReference type="ARBA" id="ARBA00022989"/>
    </source>
</evidence>
<protein>
    <submittedName>
        <fullName evidence="8">Candidate transporter</fullName>
    </submittedName>
</protein>
<evidence type="ECO:0000256" key="6">
    <source>
        <dbReference type="SAM" id="Phobius"/>
    </source>
</evidence>
<keyword evidence="9" id="KW-1185">Reference proteome</keyword>
<gene>
    <name evidence="8" type="ordered locus">Rta_14850</name>
</gene>
<dbReference type="Pfam" id="PF00892">
    <property type="entry name" value="EamA"/>
    <property type="match status" value="2"/>
</dbReference>
<dbReference type="InterPro" id="IPR050638">
    <property type="entry name" value="AA-Vitamin_Transporters"/>
</dbReference>
<dbReference type="AlphaFoldDB" id="F5Y4S0"/>
<evidence type="ECO:0000256" key="2">
    <source>
        <dbReference type="ARBA" id="ARBA00007362"/>
    </source>
</evidence>
<dbReference type="GO" id="GO:0016020">
    <property type="term" value="C:membrane"/>
    <property type="evidence" value="ECO:0007669"/>
    <property type="project" value="UniProtKB-SubCell"/>
</dbReference>
<dbReference type="SUPFAM" id="SSF103481">
    <property type="entry name" value="Multidrug resistance efflux transporter EmrE"/>
    <property type="match status" value="2"/>
</dbReference>
<dbReference type="HOGENOM" id="CLU_033863_10_4_4"/>
<reference evidence="9" key="1">
    <citation type="submission" date="2006-01" db="EMBL/GenBank/DDBJ databases">
        <title>Genome of the cyst-dividing bacterium Ramlibacter tataouinensis.</title>
        <authorList>
            <person name="Barakat M."/>
            <person name="Ortet P."/>
            <person name="De Luca G."/>
            <person name="Jourlin-Castelli C."/>
            <person name="Ansaldi M."/>
            <person name="Py B."/>
            <person name="Fichant G."/>
            <person name="Coutinho P."/>
            <person name="Voulhoux R."/>
            <person name="Bastien O."/>
            <person name="Roy S."/>
            <person name="Marechal E."/>
            <person name="Henrissat B."/>
            <person name="Quentin Y."/>
            <person name="Noirot P."/>
            <person name="Filloux A."/>
            <person name="Mejean V."/>
            <person name="DuBow M."/>
            <person name="Barras F."/>
            <person name="Heulin T."/>
        </authorList>
    </citation>
    <scope>NUCLEOTIDE SEQUENCE [LARGE SCALE GENOMIC DNA]</scope>
    <source>
        <strain evidence="9">ATCC BAA-407 / DSM 14655 / LMG 21543 / TTB310</strain>
    </source>
</reference>
<dbReference type="PANTHER" id="PTHR32322">
    <property type="entry name" value="INNER MEMBRANE TRANSPORTER"/>
    <property type="match status" value="1"/>
</dbReference>
<keyword evidence="5 6" id="KW-0472">Membrane</keyword>
<reference evidence="8 9" key="2">
    <citation type="journal article" date="2011" name="PLoS ONE">
        <title>The Cyst-Dividing Bacterium Ramlibacter tataouinensis TTB310 Genome Reveals a Well-Stocked Toolbox for Adaptation to a Desert Environment.</title>
        <authorList>
            <person name="De Luca G."/>
            <person name="Barakat M."/>
            <person name="Ortet P."/>
            <person name="Fochesato S."/>
            <person name="Jourlin-Castelli C."/>
            <person name="Ansaldi M."/>
            <person name="Py B."/>
            <person name="Fichant G."/>
            <person name="Coutinho P.M."/>
            <person name="Voulhoux R."/>
            <person name="Bastien O."/>
            <person name="Marechal E."/>
            <person name="Henrissat B."/>
            <person name="Quentin Y."/>
            <person name="Noirot P."/>
            <person name="Filloux A."/>
            <person name="Mejean V."/>
            <person name="Dubow M.S."/>
            <person name="Barras F."/>
            <person name="Barbe V."/>
            <person name="Weissenbach J."/>
            <person name="Mihalcescu I."/>
            <person name="Vermeglio A."/>
            <person name="Achouak W."/>
            <person name="Heulin T."/>
        </authorList>
    </citation>
    <scope>NUCLEOTIDE SEQUENCE [LARGE SCALE GENOMIC DNA]</scope>
    <source>
        <strain evidence="9">ATCC BAA-407 / DSM 14655 / LMG 21543 / TTB310</strain>
    </source>
</reference>
<dbReference type="eggNOG" id="COG0697">
    <property type="taxonomic scope" value="Bacteria"/>
</dbReference>
<feature type="domain" description="EamA" evidence="7">
    <location>
        <begin position="160"/>
        <end position="286"/>
    </location>
</feature>
<feature type="transmembrane region" description="Helical" evidence="6">
    <location>
        <begin position="189"/>
        <end position="207"/>
    </location>
</feature>
<feature type="transmembrane region" description="Helical" evidence="6">
    <location>
        <begin position="273"/>
        <end position="290"/>
    </location>
</feature>
<dbReference type="EMBL" id="CP000245">
    <property type="protein sequence ID" value="AEG92576.1"/>
    <property type="molecule type" value="Genomic_DNA"/>
</dbReference>
<feature type="transmembrane region" description="Helical" evidence="6">
    <location>
        <begin position="47"/>
        <end position="67"/>
    </location>
</feature>
<proteinExistence type="inferred from homology"/>
<comment type="similarity">
    <text evidence="2">Belongs to the EamA transporter family.</text>
</comment>
<evidence type="ECO:0000256" key="3">
    <source>
        <dbReference type="ARBA" id="ARBA00022692"/>
    </source>
</evidence>
<feature type="domain" description="EamA" evidence="7">
    <location>
        <begin position="25"/>
        <end position="147"/>
    </location>
</feature>
<feature type="transmembrane region" description="Helical" evidence="6">
    <location>
        <begin position="213"/>
        <end position="237"/>
    </location>
</feature>
<accession>F5Y4S0</accession>
<dbReference type="Proteomes" id="UP000008385">
    <property type="component" value="Chromosome"/>
</dbReference>
<feature type="transmembrane region" description="Helical" evidence="6">
    <location>
        <begin position="79"/>
        <end position="99"/>
    </location>
</feature>
<dbReference type="PATRIC" id="fig|365046.3.peg.1515"/>
<dbReference type="STRING" id="365046.Rta_14850"/>
<name>F5Y4S0_RAMTT</name>
<feature type="transmembrane region" description="Helical" evidence="6">
    <location>
        <begin position="105"/>
        <end position="124"/>
    </location>
</feature>
<keyword evidence="3 6" id="KW-0812">Transmembrane</keyword>
<comment type="subcellular location">
    <subcellularLocation>
        <location evidence="1">Membrane</location>
        <topology evidence="1">Multi-pass membrane protein</topology>
    </subcellularLocation>
</comment>
<dbReference type="InterPro" id="IPR000620">
    <property type="entry name" value="EamA_dom"/>
</dbReference>
<evidence type="ECO:0000256" key="1">
    <source>
        <dbReference type="ARBA" id="ARBA00004141"/>
    </source>
</evidence>
<evidence type="ECO:0000259" key="7">
    <source>
        <dbReference type="Pfam" id="PF00892"/>
    </source>
</evidence>
<keyword evidence="4 6" id="KW-1133">Transmembrane helix</keyword>
<dbReference type="KEGG" id="rta:Rta_14850"/>
<organism evidence="8 9">
    <name type="scientific">Ramlibacter tataouinensis (strain ATCC BAA-407 / DSM 14655 / LMG 21543 / TTB310)</name>
    <dbReference type="NCBI Taxonomy" id="365046"/>
    <lineage>
        <taxon>Bacteria</taxon>
        <taxon>Pseudomonadati</taxon>
        <taxon>Pseudomonadota</taxon>
        <taxon>Betaproteobacteria</taxon>
        <taxon>Burkholderiales</taxon>
        <taxon>Comamonadaceae</taxon>
        <taxon>Ramlibacter</taxon>
    </lineage>
</organism>
<dbReference type="InterPro" id="IPR037185">
    <property type="entry name" value="EmrE-like"/>
</dbReference>
<evidence type="ECO:0000256" key="5">
    <source>
        <dbReference type="ARBA" id="ARBA00023136"/>
    </source>
</evidence>
<feature type="transmembrane region" description="Helical" evidence="6">
    <location>
        <begin position="158"/>
        <end position="177"/>
    </location>
</feature>
<sequence>MAFFETCVFMRTHLFAVAAWGPTALFVLLWSSGALFAQAGLAHASPFAFLALRFVLACAVLAVLAAARGRWLPRPGQRGLAAATGLILLGGYSICYLLALDAGLSAGGLATLLGVQPILTLLLLERRLAWRRLGGLTLALAGLTLVVVDSLMATRMGWAGAGFGLAALACATAGTLLQKRLDGEPLDLLPLQHGCALLLCGLFLPFQPLRAEFGLGLLVCLVWLGVVISVAATWLLYRLIRSGSLVNVTSLFYLVPPGTALLDWLVLGHAMAAPAWLGLVAILVGLRQVLGTGVRPAP</sequence>
<dbReference type="PANTHER" id="PTHR32322:SF2">
    <property type="entry name" value="EAMA DOMAIN-CONTAINING PROTEIN"/>
    <property type="match status" value="1"/>
</dbReference>